<dbReference type="AlphaFoldDB" id="A0A6N6VPS4"/>
<name>A0A6N6VPS4_9BACT</name>
<evidence type="ECO:0000256" key="1">
    <source>
        <dbReference type="SAM" id="MobiDB-lite"/>
    </source>
</evidence>
<dbReference type="OrthoDB" id="9903567at2"/>
<dbReference type="Proteomes" id="UP000437748">
    <property type="component" value="Unassembled WGS sequence"/>
</dbReference>
<feature type="compositionally biased region" description="Polar residues" evidence="1">
    <location>
        <begin position="57"/>
        <end position="66"/>
    </location>
</feature>
<sequence>MVRNLFQLCSFQSNNNDNNSGGKIIQISDHKHKAEYKKQKHGSGRAHSDSLARNIKNHQNNKTPQQGHYKGLQKANKKGKPKYSISNIFYYIFAILSILFGLYILFGGFLRSFK</sequence>
<proteinExistence type="predicted"/>
<comment type="caution">
    <text evidence="3">The sequence shown here is derived from an EMBL/GenBank/DDBJ whole genome shotgun (WGS) entry which is preliminary data.</text>
</comment>
<evidence type="ECO:0000313" key="4">
    <source>
        <dbReference type="Proteomes" id="UP000437748"/>
    </source>
</evidence>
<keyword evidence="2" id="KW-1133">Transmembrane helix</keyword>
<feature type="region of interest" description="Disordered" evidence="1">
    <location>
        <begin position="37"/>
        <end position="80"/>
    </location>
</feature>
<accession>A0A6N6VPS4</accession>
<protein>
    <submittedName>
        <fullName evidence="3">Uncharacterized protein</fullName>
    </submittedName>
</protein>
<keyword evidence="4" id="KW-1185">Reference proteome</keyword>
<keyword evidence="2" id="KW-0472">Membrane</keyword>
<gene>
    <name evidence="3" type="ORF">GCL60_14420</name>
</gene>
<evidence type="ECO:0000256" key="2">
    <source>
        <dbReference type="SAM" id="Phobius"/>
    </source>
</evidence>
<feature type="transmembrane region" description="Helical" evidence="2">
    <location>
        <begin position="88"/>
        <end position="110"/>
    </location>
</feature>
<reference evidence="3 4" key="1">
    <citation type="submission" date="2019-10" db="EMBL/GenBank/DDBJ databases">
        <title>New species of Slilvanegrellaceae.</title>
        <authorList>
            <person name="Pitt A."/>
            <person name="Hahn M.W."/>
        </authorList>
    </citation>
    <scope>NUCLEOTIDE SEQUENCE [LARGE SCALE GENOMIC DNA]</scope>
    <source>
        <strain evidence="3 4">SP-Ram-0.45-NSY-1</strain>
    </source>
</reference>
<dbReference type="EMBL" id="WFLM01000005">
    <property type="protein sequence ID" value="KAB8037024.1"/>
    <property type="molecule type" value="Genomic_DNA"/>
</dbReference>
<evidence type="ECO:0000313" key="3">
    <source>
        <dbReference type="EMBL" id="KAB8037024.1"/>
    </source>
</evidence>
<keyword evidence="2" id="KW-0812">Transmembrane</keyword>
<dbReference type="RefSeq" id="WP_153421441.1">
    <property type="nucleotide sequence ID" value="NZ_WFLM01000005.1"/>
</dbReference>
<organism evidence="3 4">
    <name type="scientific">Silvanigrella paludirubra</name>
    <dbReference type="NCBI Taxonomy" id="2499159"/>
    <lineage>
        <taxon>Bacteria</taxon>
        <taxon>Pseudomonadati</taxon>
        <taxon>Bdellovibrionota</taxon>
        <taxon>Oligoflexia</taxon>
        <taxon>Silvanigrellales</taxon>
        <taxon>Silvanigrellaceae</taxon>
        <taxon>Silvanigrella</taxon>
    </lineage>
</organism>